<sequence length="182" mass="20016">MQKPKSIIFNPRGKVIILSIISFAILGSLIQPTLVCAAEEVSMSISKTMGSDFGQKINGKFRIRGTGSAGITSLDLYFNGTLVANEDTNALDFNFDTDDYSLGMMNITLIGKDASGNIYSDQKDKEFVSSAINLILIPIFLLAIGGTIGAKYYQNKKQNKKKEVNLDKTKQNVKIKIDKDFM</sequence>
<evidence type="ECO:0000313" key="3">
    <source>
        <dbReference type="Proteomes" id="UP001208689"/>
    </source>
</evidence>
<feature type="transmembrane region" description="Helical" evidence="1">
    <location>
        <begin position="131"/>
        <end position="153"/>
    </location>
</feature>
<keyword evidence="1" id="KW-0472">Membrane</keyword>
<organism evidence="2 3">
    <name type="scientific">Candidatus Lokiarchaeum ossiferum</name>
    <dbReference type="NCBI Taxonomy" id="2951803"/>
    <lineage>
        <taxon>Archaea</taxon>
        <taxon>Promethearchaeati</taxon>
        <taxon>Promethearchaeota</taxon>
        <taxon>Promethearchaeia</taxon>
        <taxon>Promethearchaeales</taxon>
        <taxon>Promethearchaeaceae</taxon>
        <taxon>Candidatus Lokiarchaeum</taxon>
    </lineage>
</organism>
<keyword evidence="3" id="KW-1185">Reference proteome</keyword>
<dbReference type="Proteomes" id="UP001208689">
    <property type="component" value="Chromosome"/>
</dbReference>
<name>A0ABY6HUU5_9ARCH</name>
<keyword evidence="1" id="KW-0812">Transmembrane</keyword>
<evidence type="ECO:0000313" key="2">
    <source>
        <dbReference type="EMBL" id="UYP47195.1"/>
    </source>
</evidence>
<protein>
    <submittedName>
        <fullName evidence="2">Uncharacterized protein</fullName>
    </submittedName>
</protein>
<gene>
    <name evidence="2" type="ORF">NEF87_003480</name>
</gene>
<evidence type="ECO:0000256" key="1">
    <source>
        <dbReference type="SAM" id="Phobius"/>
    </source>
</evidence>
<keyword evidence="1" id="KW-1133">Transmembrane helix</keyword>
<proteinExistence type="predicted"/>
<reference evidence="2" key="1">
    <citation type="submission" date="2022-09" db="EMBL/GenBank/DDBJ databases">
        <title>Actin cytoskeleton and complex cell architecture in an #Asgard archaeon.</title>
        <authorList>
            <person name="Ponce Toledo R.I."/>
            <person name="Schleper C."/>
            <person name="Rodrigues Oliveira T."/>
            <person name="Wollweber F."/>
            <person name="Xu J."/>
            <person name="Rittmann S."/>
            <person name="Klingl A."/>
            <person name="Pilhofer M."/>
        </authorList>
    </citation>
    <scope>NUCLEOTIDE SEQUENCE</scope>
    <source>
        <strain evidence="2">B-35</strain>
    </source>
</reference>
<dbReference type="EMBL" id="CP104013">
    <property type="protein sequence ID" value="UYP47195.1"/>
    <property type="molecule type" value="Genomic_DNA"/>
</dbReference>
<accession>A0ABY6HUU5</accession>